<sequence>MELKATWGTLVNRRVVRRARPSSPNNPTCLLSTKLLKLNPATPKKKIKTCTYQIKLKANIPMPPGYSHFS</sequence>
<protein>
    <submittedName>
        <fullName evidence="1">Uncharacterized protein</fullName>
    </submittedName>
</protein>
<organism evidence="1 2">
    <name type="scientific">Solanum commersonii</name>
    <name type="common">Commerson's wild potato</name>
    <name type="synonym">Commerson's nightshade</name>
    <dbReference type="NCBI Taxonomy" id="4109"/>
    <lineage>
        <taxon>Eukaryota</taxon>
        <taxon>Viridiplantae</taxon>
        <taxon>Streptophyta</taxon>
        <taxon>Embryophyta</taxon>
        <taxon>Tracheophyta</taxon>
        <taxon>Spermatophyta</taxon>
        <taxon>Magnoliopsida</taxon>
        <taxon>eudicotyledons</taxon>
        <taxon>Gunneridae</taxon>
        <taxon>Pentapetalae</taxon>
        <taxon>asterids</taxon>
        <taxon>lamiids</taxon>
        <taxon>Solanales</taxon>
        <taxon>Solanaceae</taxon>
        <taxon>Solanoideae</taxon>
        <taxon>Solaneae</taxon>
        <taxon>Solanum</taxon>
    </lineage>
</organism>
<proteinExistence type="predicted"/>
<evidence type="ECO:0000313" key="2">
    <source>
        <dbReference type="Proteomes" id="UP000824120"/>
    </source>
</evidence>
<accession>A0A9J6B542</accession>
<dbReference type="AlphaFoldDB" id="A0A9J6B542"/>
<evidence type="ECO:0000313" key="1">
    <source>
        <dbReference type="EMBL" id="KAG5631716.1"/>
    </source>
</evidence>
<dbReference type="Proteomes" id="UP000824120">
    <property type="component" value="Chromosome 1"/>
</dbReference>
<keyword evidence="2" id="KW-1185">Reference proteome</keyword>
<dbReference type="EMBL" id="JACXVP010000001">
    <property type="protein sequence ID" value="KAG5631716.1"/>
    <property type="molecule type" value="Genomic_DNA"/>
</dbReference>
<gene>
    <name evidence="1" type="ORF">H5410_003433</name>
</gene>
<comment type="caution">
    <text evidence="1">The sequence shown here is derived from an EMBL/GenBank/DDBJ whole genome shotgun (WGS) entry which is preliminary data.</text>
</comment>
<name>A0A9J6B542_SOLCO</name>
<reference evidence="1 2" key="1">
    <citation type="submission" date="2020-09" db="EMBL/GenBank/DDBJ databases">
        <title>De no assembly of potato wild relative species, Solanum commersonii.</title>
        <authorList>
            <person name="Cho K."/>
        </authorList>
    </citation>
    <scope>NUCLEOTIDE SEQUENCE [LARGE SCALE GENOMIC DNA]</scope>
    <source>
        <strain evidence="1">LZ3.2</strain>
        <tissue evidence="1">Leaf</tissue>
    </source>
</reference>